<dbReference type="Proteomes" id="UP001430356">
    <property type="component" value="Unassembled WGS sequence"/>
</dbReference>
<keyword evidence="2" id="KW-0472">Membrane</keyword>
<evidence type="ECO:0000256" key="2">
    <source>
        <dbReference type="SAM" id="Phobius"/>
    </source>
</evidence>
<feature type="transmembrane region" description="Helical" evidence="2">
    <location>
        <begin position="315"/>
        <end position="332"/>
    </location>
</feature>
<name>A0AAW0EV42_9TRYP</name>
<accession>A0AAW0EV42</accession>
<sequence>MSFDSPAQPSSPPPLPQTCSSEASGGEAPAAASQRMYTARPRWSHDDDDSVTVVQSTLDYTQRIFTAKPQTARWVRGLAEDGEDDYPTGGFRRRRANMSKWEELDDAPDDDAVHSARRAESPRRQWLFYPNLLAIAYLCFIALRIVKGLHRSYRLDYPTTPRQLEPYGRKYGENGVSFFMRVAVPLAVPHACGAAYTLGLSYMVGGTAHNLTALCGVGLSLLSLGALFTQCSLLFACCGVSPYSQRWECEVPFVFHHICTVVRVLCPLLAAWCVSPVLDQVRGCGYRWRCVLAVPCLAALTCLAISVHAEVPSESLLDVAHGSVLLTWPLFLRSCWRQRRFVAVARVEKPHED</sequence>
<keyword evidence="2" id="KW-1133">Transmembrane helix</keyword>
<protein>
    <submittedName>
        <fullName evidence="3">Uncharacterized protein</fullName>
    </submittedName>
</protein>
<keyword evidence="2" id="KW-0812">Transmembrane</keyword>
<feature type="transmembrane region" description="Helical" evidence="2">
    <location>
        <begin position="178"/>
        <end position="199"/>
    </location>
</feature>
<feature type="transmembrane region" description="Helical" evidence="2">
    <location>
        <begin position="290"/>
        <end position="309"/>
    </location>
</feature>
<evidence type="ECO:0000256" key="1">
    <source>
        <dbReference type="SAM" id="MobiDB-lite"/>
    </source>
</evidence>
<organism evidence="3 4">
    <name type="scientific">Novymonas esmeraldas</name>
    <dbReference type="NCBI Taxonomy" id="1808958"/>
    <lineage>
        <taxon>Eukaryota</taxon>
        <taxon>Discoba</taxon>
        <taxon>Euglenozoa</taxon>
        <taxon>Kinetoplastea</taxon>
        <taxon>Metakinetoplastina</taxon>
        <taxon>Trypanosomatida</taxon>
        <taxon>Trypanosomatidae</taxon>
        <taxon>Novymonas</taxon>
    </lineage>
</organism>
<feature type="compositionally biased region" description="Low complexity" evidence="1">
    <location>
        <begin position="17"/>
        <end position="33"/>
    </location>
</feature>
<feature type="region of interest" description="Disordered" evidence="1">
    <location>
        <begin position="1"/>
        <end position="48"/>
    </location>
</feature>
<feature type="transmembrane region" description="Helical" evidence="2">
    <location>
        <begin position="126"/>
        <end position="146"/>
    </location>
</feature>
<reference evidence="3 4" key="1">
    <citation type="journal article" date="2021" name="MBio">
        <title>A New Model Trypanosomatid, Novymonas esmeraldas: Genomic Perception of Its 'Candidatus Pandoraea novymonadis' Endosymbiont.</title>
        <authorList>
            <person name="Zakharova A."/>
            <person name="Saura A."/>
            <person name="Butenko A."/>
            <person name="Podesvova L."/>
            <person name="Warmusova S."/>
            <person name="Kostygov A.Y."/>
            <person name="Nenarokova A."/>
            <person name="Lukes J."/>
            <person name="Opperdoes F.R."/>
            <person name="Yurchenko V."/>
        </authorList>
    </citation>
    <scope>NUCLEOTIDE SEQUENCE [LARGE SCALE GENOMIC DNA]</scope>
    <source>
        <strain evidence="3 4">E262AT.01</strain>
    </source>
</reference>
<gene>
    <name evidence="3" type="ORF">NESM_000691600</name>
</gene>
<comment type="caution">
    <text evidence="3">The sequence shown here is derived from an EMBL/GenBank/DDBJ whole genome shotgun (WGS) entry which is preliminary data.</text>
</comment>
<evidence type="ECO:0000313" key="3">
    <source>
        <dbReference type="EMBL" id="KAK7197431.1"/>
    </source>
</evidence>
<dbReference type="AlphaFoldDB" id="A0AAW0EV42"/>
<dbReference type="EMBL" id="JAECZO010000106">
    <property type="protein sequence ID" value="KAK7197431.1"/>
    <property type="molecule type" value="Genomic_DNA"/>
</dbReference>
<feature type="transmembrane region" description="Helical" evidence="2">
    <location>
        <begin position="255"/>
        <end position="278"/>
    </location>
</feature>
<keyword evidence="4" id="KW-1185">Reference proteome</keyword>
<proteinExistence type="predicted"/>
<feature type="transmembrane region" description="Helical" evidence="2">
    <location>
        <begin position="211"/>
        <end position="235"/>
    </location>
</feature>
<evidence type="ECO:0000313" key="4">
    <source>
        <dbReference type="Proteomes" id="UP001430356"/>
    </source>
</evidence>